<evidence type="ECO:0000256" key="1">
    <source>
        <dbReference type="SAM" id="Phobius"/>
    </source>
</evidence>
<comment type="caution">
    <text evidence="2">The sequence shown here is derived from an EMBL/GenBank/DDBJ whole genome shotgun (WGS) entry which is preliminary data.</text>
</comment>
<dbReference type="AlphaFoldDB" id="A0A8T1TW51"/>
<name>A0A8T1TW51_9STRA</name>
<accession>A0A8T1TW51</accession>
<dbReference type="EMBL" id="JAENGZ010001443">
    <property type="protein sequence ID" value="KAG6948033.1"/>
    <property type="molecule type" value="Genomic_DNA"/>
</dbReference>
<sequence length="94" mass="10609">MGNTNDYYSNLQKAEAQSKAAKAARPKMTTTTEAVVITTMTFLVPANTLTLMVILREQEMRTRNSFQCGRRIMMHQLFSIGWLSSLPPARLLSQ</sequence>
<evidence type="ECO:0000313" key="2">
    <source>
        <dbReference type="EMBL" id="KAG6948033.1"/>
    </source>
</evidence>
<dbReference type="Proteomes" id="UP000688947">
    <property type="component" value="Unassembled WGS sequence"/>
</dbReference>
<proteinExistence type="predicted"/>
<keyword evidence="1" id="KW-1133">Transmembrane helix</keyword>
<evidence type="ECO:0000313" key="3">
    <source>
        <dbReference type="Proteomes" id="UP000688947"/>
    </source>
</evidence>
<gene>
    <name evidence="2" type="ORF">JG687_00015731</name>
</gene>
<organism evidence="2 3">
    <name type="scientific">Phytophthora cactorum</name>
    <dbReference type="NCBI Taxonomy" id="29920"/>
    <lineage>
        <taxon>Eukaryota</taxon>
        <taxon>Sar</taxon>
        <taxon>Stramenopiles</taxon>
        <taxon>Oomycota</taxon>
        <taxon>Peronosporomycetes</taxon>
        <taxon>Peronosporales</taxon>
        <taxon>Peronosporaceae</taxon>
        <taxon>Phytophthora</taxon>
    </lineage>
</organism>
<protein>
    <submittedName>
        <fullName evidence="2">Uncharacterized protein</fullName>
    </submittedName>
</protein>
<reference evidence="2" key="1">
    <citation type="submission" date="2021-01" db="EMBL/GenBank/DDBJ databases">
        <title>Phytophthora aleatoria, a newly-described species from Pinus radiata is distinct from Phytophthora cactorum isolates based on comparative genomics.</title>
        <authorList>
            <person name="Mcdougal R."/>
            <person name="Panda P."/>
            <person name="Williams N."/>
            <person name="Studholme D.J."/>
        </authorList>
    </citation>
    <scope>NUCLEOTIDE SEQUENCE</scope>
    <source>
        <strain evidence="2">NZFS 3830</strain>
    </source>
</reference>
<keyword evidence="1" id="KW-0812">Transmembrane</keyword>
<keyword evidence="1" id="KW-0472">Membrane</keyword>
<feature type="transmembrane region" description="Helical" evidence="1">
    <location>
        <begin position="34"/>
        <end position="55"/>
    </location>
</feature>